<dbReference type="RefSeq" id="XP_030387453.1">
    <property type="nucleotide sequence ID" value="XM_030531593.1"/>
</dbReference>
<feature type="domain" description="Peptidase S1" evidence="10">
    <location>
        <begin position="1"/>
        <end position="144"/>
    </location>
</feature>
<gene>
    <name evidence="12" type="primary">LOC115634049</name>
</gene>
<dbReference type="GO" id="GO:0006508">
    <property type="term" value="P:proteolysis"/>
    <property type="evidence" value="ECO:0007669"/>
    <property type="project" value="UniProtKB-KW"/>
</dbReference>
<keyword evidence="11" id="KW-1185">Reference proteome</keyword>
<dbReference type="InterPro" id="IPR001254">
    <property type="entry name" value="Trypsin_dom"/>
</dbReference>
<dbReference type="PROSITE" id="PS00135">
    <property type="entry name" value="TRYPSIN_SER"/>
    <property type="match status" value="1"/>
</dbReference>
<dbReference type="PANTHER" id="PTHR24276:SF91">
    <property type="entry name" value="AT26814P-RELATED"/>
    <property type="match status" value="1"/>
</dbReference>
<keyword evidence="7" id="KW-1015">Disulfide bond</keyword>
<dbReference type="OrthoDB" id="10059102at2759"/>
<evidence type="ECO:0000256" key="2">
    <source>
        <dbReference type="ARBA" id="ARBA00022525"/>
    </source>
</evidence>
<evidence type="ECO:0000256" key="3">
    <source>
        <dbReference type="ARBA" id="ARBA00022670"/>
    </source>
</evidence>
<keyword evidence="3" id="KW-0645">Protease</keyword>
<dbReference type="AlphaFoldDB" id="A0A6J2UIW8"/>
<evidence type="ECO:0000256" key="6">
    <source>
        <dbReference type="ARBA" id="ARBA00022825"/>
    </source>
</evidence>
<dbReference type="PROSITE" id="PS50240">
    <property type="entry name" value="TRYPSIN_DOM"/>
    <property type="match status" value="1"/>
</dbReference>
<evidence type="ECO:0000313" key="11">
    <source>
        <dbReference type="Proteomes" id="UP000504634"/>
    </source>
</evidence>
<dbReference type="PANTHER" id="PTHR24276">
    <property type="entry name" value="POLYSERASE-RELATED"/>
    <property type="match status" value="1"/>
</dbReference>
<dbReference type="Pfam" id="PF00089">
    <property type="entry name" value="Trypsin"/>
    <property type="match status" value="1"/>
</dbReference>
<keyword evidence="5" id="KW-0378">Hydrolase</keyword>
<protein>
    <recommendedName>
        <fullName evidence="9">trypsin</fullName>
        <ecNumber evidence="9">3.4.21.4</ecNumber>
    </recommendedName>
</protein>
<evidence type="ECO:0000259" key="10">
    <source>
        <dbReference type="PROSITE" id="PS50240"/>
    </source>
</evidence>
<dbReference type="InterPro" id="IPR009003">
    <property type="entry name" value="Peptidase_S1_PA"/>
</dbReference>
<evidence type="ECO:0000313" key="12">
    <source>
        <dbReference type="RefSeq" id="XP_030387453.1"/>
    </source>
</evidence>
<organism evidence="11 12">
    <name type="scientific">Drosophila lebanonensis</name>
    <name type="common">Fruit fly</name>
    <name type="synonym">Scaptodrosophila lebanonensis</name>
    <dbReference type="NCBI Taxonomy" id="7225"/>
    <lineage>
        <taxon>Eukaryota</taxon>
        <taxon>Metazoa</taxon>
        <taxon>Ecdysozoa</taxon>
        <taxon>Arthropoda</taxon>
        <taxon>Hexapoda</taxon>
        <taxon>Insecta</taxon>
        <taxon>Pterygota</taxon>
        <taxon>Neoptera</taxon>
        <taxon>Endopterygota</taxon>
        <taxon>Diptera</taxon>
        <taxon>Brachycera</taxon>
        <taxon>Muscomorpha</taxon>
        <taxon>Ephydroidea</taxon>
        <taxon>Drosophilidae</taxon>
        <taxon>Scaptodrosophila</taxon>
    </lineage>
</organism>
<dbReference type="GO" id="GO:0004252">
    <property type="term" value="F:serine-type endopeptidase activity"/>
    <property type="evidence" value="ECO:0007669"/>
    <property type="project" value="UniProtKB-EC"/>
</dbReference>
<sequence length="144" mass="15559">MDGVVTRVELFIFPPLPLTHEKIAPIQLAQAAPAEGTMATVSGWGDTTEGGFPSTHLQRTQVLVRESEKCQEDYYWRPITDGMLCAGYNGGGHDACNGDSGGPLVVNKQLVGIVSWGEGCARADFPGVYANVTHFLHWIAENRS</sequence>
<dbReference type="GeneID" id="115634049"/>
<evidence type="ECO:0000256" key="1">
    <source>
        <dbReference type="ARBA" id="ARBA00004239"/>
    </source>
</evidence>
<accession>A0A6J2UIW8</accession>
<name>A0A6J2UIW8_DROLE</name>
<dbReference type="InterPro" id="IPR050430">
    <property type="entry name" value="Peptidase_S1"/>
</dbReference>
<evidence type="ECO:0000256" key="7">
    <source>
        <dbReference type="ARBA" id="ARBA00023157"/>
    </source>
</evidence>
<evidence type="ECO:0000256" key="8">
    <source>
        <dbReference type="ARBA" id="ARBA00036320"/>
    </source>
</evidence>
<evidence type="ECO:0000256" key="9">
    <source>
        <dbReference type="ARBA" id="ARBA00038868"/>
    </source>
</evidence>
<dbReference type="InterPro" id="IPR033116">
    <property type="entry name" value="TRYPSIN_SER"/>
</dbReference>
<dbReference type="InterPro" id="IPR043504">
    <property type="entry name" value="Peptidase_S1_PA_chymotrypsin"/>
</dbReference>
<dbReference type="SUPFAM" id="SSF50494">
    <property type="entry name" value="Trypsin-like serine proteases"/>
    <property type="match status" value="1"/>
</dbReference>
<keyword evidence="2" id="KW-0964">Secreted</keyword>
<keyword evidence="6" id="KW-0720">Serine protease</keyword>
<dbReference type="Proteomes" id="UP000504634">
    <property type="component" value="Unplaced"/>
</dbReference>
<evidence type="ECO:0000256" key="5">
    <source>
        <dbReference type="ARBA" id="ARBA00022801"/>
    </source>
</evidence>
<comment type="subcellular location">
    <subcellularLocation>
        <location evidence="1">Secreted</location>
        <location evidence="1">Extracellular space</location>
    </subcellularLocation>
</comment>
<dbReference type="SMART" id="SM00020">
    <property type="entry name" value="Tryp_SPc"/>
    <property type="match status" value="1"/>
</dbReference>
<dbReference type="CDD" id="cd00190">
    <property type="entry name" value="Tryp_SPc"/>
    <property type="match status" value="1"/>
</dbReference>
<dbReference type="FunFam" id="2.40.10.10:FF:000010">
    <property type="entry name" value="Kallikrein related peptidase 11"/>
    <property type="match status" value="1"/>
</dbReference>
<reference evidence="12" key="1">
    <citation type="submission" date="2025-08" db="UniProtKB">
        <authorList>
            <consortium name="RefSeq"/>
        </authorList>
    </citation>
    <scope>IDENTIFICATION</scope>
    <source>
        <strain evidence="12">11010-0011.00</strain>
        <tissue evidence="12">Whole body</tissue>
    </source>
</reference>
<evidence type="ECO:0000256" key="4">
    <source>
        <dbReference type="ARBA" id="ARBA00022729"/>
    </source>
</evidence>
<proteinExistence type="predicted"/>
<dbReference type="Gene3D" id="2.40.10.10">
    <property type="entry name" value="Trypsin-like serine proteases"/>
    <property type="match status" value="2"/>
</dbReference>
<dbReference type="EC" id="3.4.21.4" evidence="9"/>
<comment type="catalytic activity">
    <reaction evidence="8">
        <text>Preferential cleavage: Arg-|-Xaa, Lys-|-Xaa.</text>
        <dbReference type="EC" id="3.4.21.4"/>
    </reaction>
</comment>
<dbReference type="GO" id="GO:0005576">
    <property type="term" value="C:extracellular region"/>
    <property type="evidence" value="ECO:0007669"/>
    <property type="project" value="UniProtKB-SubCell"/>
</dbReference>
<keyword evidence="4" id="KW-0732">Signal</keyword>